<keyword evidence="3" id="KW-1185">Reference proteome</keyword>
<accession>A0A7J8JW69</accession>
<comment type="caution">
    <text evidence="2">The sequence shown here is derived from an EMBL/GenBank/DDBJ whole genome shotgun (WGS) entry which is preliminary data.</text>
</comment>
<dbReference type="EMBL" id="JACASF010000001">
    <property type="protein sequence ID" value="KAF6501106.1"/>
    <property type="molecule type" value="Genomic_DNA"/>
</dbReference>
<gene>
    <name evidence="2" type="ORF">HJG59_008086</name>
</gene>
<keyword evidence="1" id="KW-0472">Membrane</keyword>
<protein>
    <submittedName>
        <fullName evidence="2">Uncharacterized protein</fullName>
    </submittedName>
</protein>
<keyword evidence="1" id="KW-0812">Transmembrane</keyword>
<evidence type="ECO:0000313" key="3">
    <source>
        <dbReference type="Proteomes" id="UP000550707"/>
    </source>
</evidence>
<proteinExistence type="predicted"/>
<organism evidence="2 3">
    <name type="scientific">Molossus molossus</name>
    <name type="common">Pallas' mastiff bat</name>
    <name type="synonym">Vespertilio molossus</name>
    <dbReference type="NCBI Taxonomy" id="27622"/>
    <lineage>
        <taxon>Eukaryota</taxon>
        <taxon>Metazoa</taxon>
        <taxon>Chordata</taxon>
        <taxon>Craniata</taxon>
        <taxon>Vertebrata</taxon>
        <taxon>Euteleostomi</taxon>
        <taxon>Mammalia</taxon>
        <taxon>Eutheria</taxon>
        <taxon>Laurasiatheria</taxon>
        <taxon>Chiroptera</taxon>
        <taxon>Yangochiroptera</taxon>
        <taxon>Molossidae</taxon>
        <taxon>Molossus</taxon>
    </lineage>
</organism>
<feature type="transmembrane region" description="Helical" evidence="1">
    <location>
        <begin position="98"/>
        <end position="118"/>
    </location>
</feature>
<keyword evidence="1" id="KW-1133">Transmembrane helix</keyword>
<evidence type="ECO:0000256" key="1">
    <source>
        <dbReference type="SAM" id="Phobius"/>
    </source>
</evidence>
<dbReference type="AlphaFoldDB" id="A0A7J8JW69"/>
<dbReference type="Proteomes" id="UP000550707">
    <property type="component" value="Unassembled WGS sequence"/>
</dbReference>
<reference evidence="2 3" key="1">
    <citation type="journal article" date="2020" name="Nature">
        <title>Six reference-quality genomes reveal evolution of bat adaptations.</title>
        <authorList>
            <person name="Jebb D."/>
            <person name="Huang Z."/>
            <person name="Pippel M."/>
            <person name="Hughes G.M."/>
            <person name="Lavrichenko K."/>
            <person name="Devanna P."/>
            <person name="Winkler S."/>
            <person name="Jermiin L.S."/>
            <person name="Skirmuntt E.C."/>
            <person name="Katzourakis A."/>
            <person name="Burkitt-Gray L."/>
            <person name="Ray D.A."/>
            <person name="Sullivan K.A.M."/>
            <person name="Roscito J.G."/>
            <person name="Kirilenko B.M."/>
            <person name="Davalos L.M."/>
            <person name="Corthals A.P."/>
            <person name="Power M.L."/>
            <person name="Jones G."/>
            <person name="Ransome R.D."/>
            <person name="Dechmann D.K.N."/>
            <person name="Locatelli A.G."/>
            <person name="Puechmaille S.J."/>
            <person name="Fedrigo O."/>
            <person name="Jarvis E.D."/>
            <person name="Hiller M."/>
            <person name="Vernes S.C."/>
            <person name="Myers E.W."/>
            <person name="Teeling E.C."/>
        </authorList>
    </citation>
    <scope>NUCLEOTIDE SEQUENCE [LARGE SCALE GENOMIC DNA]</scope>
    <source>
        <strain evidence="2">MMolMol1</strain>
        <tissue evidence="2">Muscle</tissue>
    </source>
</reference>
<dbReference type="InParanoid" id="A0A7J8JW69"/>
<sequence length="137" mass="15411">MFISIPGFCPLGASSNPPTPSLVVTKMSPDSAKCPLAWREGVRAHTHTHTHTLTFENRCCNGKSTGFGALYVAFNCEFSGTCQLDLASFLKCERHNSFLFYFLMFIVSLFLITTMWNITPISFNEEMVKQTTVCPYY</sequence>
<name>A0A7J8JW69_MOLMO</name>
<evidence type="ECO:0000313" key="2">
    <source>
        <dbReference type="EMBL" id="KAF6501106.1"/>
    </source>
</evidence>